<feature type="compositionally biased region" description="Low complexity" evidence="1">
    <location>
        <begin position="11"/>
        <end position="33"/>
    </location>
</feature>
<dbReference type="RefSeq" id="WP_120757298.1">
    <property type="nucleotide sequence ID" value="NZ_JBFADQ010000009.1"/>
</dbReference>
<organism evidence="2 3">
    <name type="scientific">Streptomyces klenkii</name>
    <dbReference type="NCBI Taxonomy" id="1420899"/>
    <lineage>
        <taxon>Bacteria</taxon>
        <taxon>Bacillati</taxon>
        <taxon>Actinomycetota</taxon>
        <taxon>Actinomycetes</taxon>
        <taxon>Kitasatosporales</taxon>
        <taxon>Streptomycetaceae</taxon>
        <taxon>Streptomyces</taxon>
    </lineage>
</organism>
<evidence type="ECO:0000313" key="2">
    <source>
        <dbReference type="EMBL" id="RKN69815.1"/>
    </source>
</evidence>
<dbReference type="EMBL" id="RBAM01000009">
    <property type="protein sequence ID" value="RKN69815.1"/>
    <property type="molecule type" value="Genomic_DNA"/>
</dbReference>
<feature type="region of interest" description="Disordered" evidence="1">
    <location>
        <begin position="1"/>
        <end position="68"/>
    </location>
</feature>
<dbReference type="AlphaFoldDB" id="A0A3B0B5Q8"/>
<comment type="caution">
    <text evidence="2">The sequence shown here is derived from an EMBL/GenBank/DDBJ whole genome shotgun (WGS) entry which is preliminary data.</text>
</comment>
<name>A0A3B0B5Q8_9ACTN</name>
<evidence type="ECO:0000313" key="3">
    <source>
        <dbReference type="Proteomes" id="UP000270343"/>
    </source>
</evidence>
<protein>
    <submittedName>
        <fullName evidence="2">Uncharacterized protein</fullName>
    </submittedName>
</protein>
<feature type="compositionally biased region" description="Basic and acidic residues" evidence="1">
    <location>
        <begin position="1"/>
        <end position="10"/>
    </location>
</feature>
<dbReference type="Proteomes" id="UP000270343">
    <property type="component" value="Unassembled WGS sequence"/>
</dbReference>
<proteinExistence type="predicted"/>
<evidence type="ECO:0000256" key="1">
    <source>
        <dbReference type="SAM" id="MobiDB-lite"/>
    </source>
</evidence>
<sequence length="68" mass="6827">MTAEDPKHTEQAGAPAEQAATPAEQPATPTEQAISTELDQPVEHVEGGAAQGQGGSGPIRPTHTSGAQ</sequence>
<reference evidence="2 3" key="1">
    <citation type="journal article" date="2015" name="Antonie Van Leeuwenhoek">
        <title>Streptomyces klenkii sp. nov., isolated from deep marine sediment.</title>
        <authorList>
            <person name="Veyisoglu A."/>
            <person name="Sahin N."/>
        </authorList>
    </citation>
    <scope>NUCLEOTIDE SEQUENCE [LARGE SCALE GENOMIC DNA]</scope>
    <source>
        <strain evidence="2 3">KCTC 29202</strain>
    </source>
</reference>
<keyword evidence="3" id="KW-1185">Reference proteome</keyword>
<accession>A0A3B0B5Q8</accession>
<gene>
    <name evidence="2" type="ORF">D7231_22400</name>
</gene>